<protein>
    <submittedName>
        <fullName evidence="2">Uncharacterized protein</fullName>
    </submittedName>
</protein>
<dbReference type="RefSeq" id="WP_198442586.1">
    <property type="nucleotide sequence ID" value="NZ_CBCSHE010000005.1"/>
</dbReference>
<keyword evidence="1" id="KW-0472">Membrane</keyword>
<dbReference type="AlphaFoldDB" id="A0A7T3RDD2"/>
<gene>
    <name evidence="2" type="ORF">IWA51_12100</name>
</gene>
<accession>A0A7T3RDD2</accession>
<dbReference type="Proteomes" id="UP000595224">
    <property type="component" value="Chromosome"/>
</dbReference>
<dbReference type="KEGG" id="tper:IWA51_12100"/>
<proteinExistence type="predicted"/>
<name>A0A7T3RDD2_9SPIR</name>
<dbReference type="EMBL" id="CP064936">
    <property type="protein sequence ID" value="QQA00975.1"/>
    <property type="molecule type" value="Genomic_DNA"/>
</dbReference>
<keyword evidence="1" id="KW-0812">Transmembrane</keyword>
<feature type="transmembrane region" description="Helical" evidence="1">
    <location>
        <begin position="27"/>
        <end position="47"/>
    </location>
</feature>
<keyword evidence="3" id="KW-1185">Reference proteome</keyword>
<keyword evidence="1" id="KW-1133">Transmembrane helix</keyword>
<organism evidence="2 3">
    <name type="scientific">Treponema peruense</name>
    <dbReference type="NCBI Taxonomy" id="2787628"/>
    <lineage>
        <taxon>Bacteria</taxon>
        <taxon>Pseudomonadati</taxon>
        <taxon>Spirochaetota</taxon>
        <taxon>Spirochaetia</taxon>
        <taxon>Spirochaetales</taxon>
        <taxon>Treponemataceae</taxon>
        <taxon>Treponema</taxon>
    </lineage>
</organism>
<sequence length="67" mass="7540">MKACFQDLNVLDALAPKPLSVCRTKRAVYFLLAFLDFFVFAGTISSLPQFSAFLRRLSLFGVVYEVS</sequence>
<evidence type="ECO:0000313" key="2">
    <source>
        <dbReference type="EMBL" id="QQA00975.1"/>
    </source>
</evidence>
<reference evidence="2 3" key="1">
    <citation type="submission" date="2020-11" db="EMBL/GenBank/DDBJ databases">
        <title>Treponema Peruensis nv. sp., first commensal Treponema isolated from human feces.</title>
        <authorList>
            <person name="Belkhou C."/>
            <person name="Raes J."/>
        </authorList>
    </citation>
    <scope>NUCLEOTIDE SEQUENCE [LARGE SCALE GENOMIC DNA]</scope>
    <source>
        <strain evidence="2 3">RCC2812</strain>
    </source>
</reference>
<evidence type="ECO:0000256" key="1">
    <source>
        <dbReference type="SAM" id="Phobius"/>
    </source>
</evidence>
<evidence type="ECO:0000313" key="3">
    <source>
        <dbReference type="Proteomes" id="UP000595224"/>
    </source>
</evidence>